<dbReference type="AlphaFoldDB" id="A0A9P0AHS1"/>
<reference evidence="1" key="1">
    <citation type="submission" date="2021-12" db="EMBL/GenBank/DDBJ databases">
        <authorList>
            <person name="King R."/>
        </authorList>
    </citation>
    <scope>NUCLEOTIDE SEQUENCE</scope>
</reference>
<proteinExistence type="predicted"/>
<name>A0A9P0AHS1_BEMTA</name>
<protein>
    <recommendedName>
        <fullName evidence="3">Phosphatidylethanolamine-binding protein</fullName>
    </recommendedName>
</protein>
<dbReference type="PANTHER" id="PTHR11362:SF82">
    <property type="entry name" value="PHOSPHATIDYLETHANOLAMINE-BINDING PROTEIN 4"/>
    <property type="match status" value="1"/>
</dbReference>
<dbReference type="Proteomes" id="UP001152759">
    <property type="component" value="Chromosome 6"/>
</dbReference>
<evidence type="ECO:0000313" key="1">
    <source>
        <dbReference type="EMBL" id="CAH0391513.1"/>
    </source>
</evidence>
<organism evidence="1 2">
    <name type="scientific">Bemisia tabaci</name>
    <name type="common">Sweetpotato whitefly</name>
    <name type="synonym">Aleurodes tabaci</name>
    <dbReference type="NCBI Taxonomy" id="7038"/>
    <lineage>
        <taxon>Eukaryota</taxon>
        <taxon>Metazoa</taxon>
        <taxon>Ecdysozoa</taxon>
        <taxon>Arthropoda</taxon>
        <taxon>Hexapoda</taxon>
        <taxon>Insecta</taxon>
        <taxon>Pterygota</taxon>
        <taxon>Neoptera</taxon>
        <taxon>Paraneoptera</taxon>
        <taxon>Hemiptera</taxon>
        <taxon>Sternorrhyncha</taxon>
        <taxon>Aleyrodoidea</taxon>
        <taxon>Aleyrodidae</taxon>
        <taxon>Aleyrodinae</taxon>
        <taxon>Bemisia</taxon>
    </lineage>
</organism>
<dbReference type="Gene3D" id="3.90.280.10">
    <property type="entry name" value="PEBP-like"/>
    <property type="match status" value="1"/>
</dbReference>
<dbReference type="PANTHER" id="PTHR11362">
    <property type="entry name" value="PHOSPHATIDYLETHANOLAMINE-BINDING PROTEIN"/>
    <property type="match status" value="1"/>
</dbReference>
<dbReference type="CDD" id="cd00866">
    <property type="entry name" value="PEBP_euk"/>
    <property type="match status" value="1"/>
</dbReference>
<dbReference type="Pfam" id="PF01161">
    <property type="entry name" value="PBP"/>
    <property type="match status" value="1"/>
</dbReference>
<dbReference type="InterPro" id="IPR008914">
    <property type="entry name" value="PEBP"/>
</dbReference>
<evidence type="ECO:0008006" key="3">
    <source>
        <dbReference type="Google" id="ProtNLM"/>
    </source>
</evidence>
<keyword evidence="2" id="KW-1185">Reference proteome</keyword>
<dbReference type="EMBL" id="OU963867">
    <property type="protein sequence ID" value="CAH0391513.1"/>
    <property type="molecule type" value="Genomic_DNA"/>
</dbReference>
<accession>A0A9P0AHS1</accession>
<gene>
    <name evidence="1" type="ORF">BEMITA_LOCUS10121</name>
</gene>
<dbReference type="SUPFAM" id="SSF49777">
    <property type="entry name" value="PEBP-like"/>
    <property type="match status" value="1"/>
</dbReference>
<evidence type="ECO:0000313" key="2">
    <source>
        <dbReference type="Proteomes" id="UP001152759"/>
    </source>
</evidence>
<dbReference type="InterPro" id="IPR035810">
    <property type="entry name" value="PEBP_euk"/>
</dbReference>
<dbReference type="InterPro" id="IPR036610">
    <property type="entry name" value="PEBP-like_sf"/>
</dbReference>
<sequence>MSLHCPNLGLGYVLSTACILVLFLVTNFSLADDGILDEMPKKERIKMLKQWKIIPECIFIKPRHEVLVKHEGDIPIKFGTEVKPAADMAWLTQNMRWNNTPEDLKVYYSAMLVGLDEPSVQTPNHREYLYWLVTNIPGNRIAECHIIAEYQRPNPDANTGLHRYVYIVYRQPCGKMIYKEKHIDVGDIVPRYNFSNRIFADKYGYAGPYAVNFFTTKSPSPQYT</sequence>